<gene>
    <name evidence="12" type="ORF">SAMN05421882_10834</name>
</gene>
<feature type="binding site" evidence="10">
    <location>
        <position position="175"/>
    </location>
    <ligand>
        <name>substrate</name>
    </ligand>
</feature>
<protein>
    <recommendedName>
        <fullName evidence="10">dITP/XTP pyrophosphatase</fullName>
        <ecNumber evidence="10">3.6.1.66</ecNumber>
    </recommendedName>
    <alternativeName>
        <fullName evidence="10">Non-canonical purine NTP pyrophosphatase</fullName>
    </alternativeName>
    <alternativeName>
        <fullName evidence="10">Non-standard purine NTP pyrophosphatase</fullName>
    </alternativeName>
    <alternativeName>
        <fullName evidence="10">Nucleoside-triphosphate diphosphatase</fullName>
    </alternativeName>
    <alternativeName>
        <fullName evidence="10">Nucleoside-triphosphate pyrophosphatase</fullName>
        <shortName evidence="10">NTPase</shortName>
    </alternativeName>
</protein>
<keyword evidence="3 10" id="KW-0479">Metal-binding</keyword>
<proteinExistence type="inferred from homology"/>
<evidence type="ECO:0000256" key="8">
    <source>
        <dbReference type="ARBA" id="ARBA00051875"/>
    </source>
</evidence>
<comment type="catalytic activity">
    <reaction evidence="9 10">
        <text>XTP + H2O = XMP + diphosphate + H(+)</text>
        <dbReference type="Rhea" id="RHEA:28610"/>
        <dbReference type="ChEBI" id="CHEBI:15377"/>
        <dbReference type="ChEBI" id="CHEBI:15378"/>
        <dbReference type="ChEBI" id="CHEBI:33019"/>
        <dbReference type="ChEBI" id="CHEBI:57464"/>
        <dbReference type="ChEBI" id="CHEBI:61314"/>
        <dbReference type="EC" id="3.6.1.66"/>
    </reaction>
</comment>
<dbReference type="GO" id="GO:0035870">
    <property type="term" value="F:dITP diphosphatase activity"/>
    <property type="evidence" value="ECO:0007669"/>
    <property type="project" value="UniProtKB-UniRule"/>
</dbReference>
<dbReference type="PANTHER" id="PTHR11067">
    <property type="entry name" value="INOSINE TRIPHOSPHATE PYROPHOSPHATASE/HAM1 PROTEIN"/>
    <property type="match status" value="1"/>
</dbReference>
<dbReference type="RefSeq" id="WP_074668245.1">
    <property type="nucleotide sequence ID" value="NZ_FNNH01000083.1"/>
</dbReference>
<comment type="cofactor">
    <cofactor evidence="10">
        <name>Mg(2+)</name>
        <dbReference type="ChEBI" id="CHEBI:18420"/>
    </cofactor>
    <text evidence="10">Binds 1 Mg(2+) ion per subunit.</text>
</comment>
<dbReference type="HAMAP" id="MF_01405">
    <property type="entry name" value="Non_canon_purine_NTPase"/>
    <property type="match status" value="1"/>
</dbReference>
<comment type="similarity">
    <text evidence="1 10 11">Belongs to the HAM1 NTPase family.</text>
</comment>
<dbReference type="InterPro" id="IPR020922">
    <property type="entry name" value="dITP/XTP_pyrophosphatase"/>
</dbReference>
<dbReference type="GO" id="GO:0005829">
    <property type="term" value="C:cytosol"/>
    <property type="evidence" value="ECO:0007669"/>
    <property type="project" value="TreeGrafter"/>
</dbReference>
<feature type="binding site" evidence="10">
    <location>
        <position position="40"/>
    </location>
    <ligand>
        <name>Mg(2+)</name>
        <dbReference type="ChEBI" id="CHEBI:18420"/>
    </ligand>
</feature>
<keyword evidence="6 10" id="KW-0460">Magnesium</keyword>
<evidence type="ECO:0000256" key="9">
    <source>
        <dbReference type="ARBA" id="ARBA00052017"/>
    </source>
</evidence>
<comment type="subunit">
    <text evidence="2 10">Homodimer.</text>
</comment>
<evidence type="ECO:0000256" key="6">
    <source>
        <dbReference type="ARBA" id="ARBA00022842"/>
    </source>
</evidence>
<dbReference type="GO" id="GO:0046872">
    <property type="term" value="F:metal ion binding"/>
    <property type="evidence" value="ECO:0007669"/>
    <property type="project" value="UniProtKB-KW"/>
</dbReference>
<evidence type="ECO:0000256" key="2">
    <source>
        <dbReference type="ARBA" id="ARBA00011738"/>
    </source>
</evidence>
<dbReference type="AlphaFoldDB" id="A0A1H2ZM79"/>
<dbReference type="InterPro" id="IPR002637">
    <property type="entry name" value="RdgB/HAM1"/>
</dbReference>
<name>A0A1H2ZM79_9PROT</name>
<dbReference type="InterPro" id="IPR029001">
    <property type="entry name" value="ITPase-like_fam"/>
</dbReference>
<dbReference type="FunFam" id="3.90.950.10:FF:000001">
    <property type="entry name" value="dITP/XTP pyrophosphatase"/>
    <property type="match status" value="1"/>
</dbReference>
<sequence length="197" mass="21631">MQELIIASSNSGKLREIQQLLAPLGIEAIAQSNLAVTEIEEPYGTFVENALAKARHASRVTGLPALADDSGICVNILGGAPGVFSARYAGEPKSDERNNQKLIGILRNQPDRSAYYYCIIVLVRHANDPQPIIVDGSWHGEIVLEPRGTEGFGYDPYFFLPELNKTAAQLPMEQKNQISHRGKALKKLSEFLATTER</sequence>
<dbReference type="GO" id="GO:0009146">
    <property type="term" value="P:purine nucleoside triphosphate catabolic process"/>
    <property type="evidence" value="ECO:0007669"/>
    <property type="project" value="UniProtKB-UniRule"/>
</dbReference>
<dbReference type="CDD" id="cd00515">
    <property type="entry name" value="HAM1"/>
    <property type="match status" value="1"/>
</dbReference>
<evidence type="ECO:0000256" key="5">
    <source>
        <dbReference type="ARBA" id="ARBA00022801"/>
    </source>
</evidence>
<keyword evidence="7 10" id="KW-0546">Nucleotide metabolism</keyword>
<evidence type="ECO:0000256" key="3">
    <source>
        <dbReference type="ARBA" id="ARBA00022723"/>
    </source>
</evidence>
<comment type="function">
    <text evidence="10">Pyrophosphatase that catalyzes the hydrolysis of nucleoside triphosphates to their monophosphate derivatives, with a high preference for the non-canonical purine nucleotides XTP (xanthosine triphosphate), dITP (deoxyinosine triphosphate) and ITP. Seems to function as a house-cleaning enzyme that removes non-canonical purine nucleotides from the nucleotide pool, thus preventing their incorporation into DNA/RNA and avoiding chromosomal lesions.</text>
</comment>
<dbReference type="Pfam" id="PF01725">
    <property type="entry name" value="Ham1p_like"/>
    <property type="match status" value="1"/>
</dbReference>
<evidence type="ECO:0000313" key="13">
    <source>
        <dbReference type="Proteomes" id="UP000183454"/>
    </source>
</evidence>
<dbReference type="Proteomes" id="UP000183454">
    <property type="component" value="Unassembled WGS sequence"/>
</dbReference>
<evidence type="ECO:0000256" key="7">
    <source>
        <dbReference type="ARBA" id="ARBA00023080"/>
    </source>
</evidence>
<dbReference type="NCBIfam" id="TIGR00042">
    <property type="entry name" value="RdgB/HAM1 family non-canonical purine NTP pyrophosphatase"/>
    <property type="match status" value="1"/>
</dbReference>
<feature type="binding site" evidence="10">
    <location>
        <position position="70"/>
    </location>
    <ligand>
        <name>substrate</name>
    </ligand>
</feature>
<comment type="catalytic activity">
    <reaction evidence="10">
        <text>ITP + H2O = IMP + diphosphate + H(+)</text>
        <dbReference type="Rhea" id="RHEA:29399"/>
        <dbReference type="ChEBI" id="CHEBI:15377"/>
        <dbReference type="ChEBI" id="CHEBI:15378"/>
        <dbReference type="ChEBI" id="CHEBI:33019"/>
        <dbReference type="ChEBI" id="CHEBI:58053"/>
        <dbReference type="ChEBI" id="CHEBI:61402"/>
        <dbReference type="EC" id="3.6.1.66"/>
    </reaction>
</comment>
<evidence type="ECO:0000256" key="1">
    <source>
        <dbReference type="ARBA" id="ARBA00008023"/>
    </source>
</evidence>
<organism evidence="12 13">
    <name type="scientific">Nitrosomonas communis</name>
    <dbReference type="NCBI Taxonomy" id="44574"/>
    <lineage>
        <taxon>Bacteria</taxon>
        <taxon>Pseudomonadati</taxon>
        <taxon>Pseudomonadota</taxon>
        <taxon>Betaproteobacteria</taxon>
        <taxon>Nitrosomonadales</taxon>
        <taxon>Nitrosomonadaceae</taxon>
        <taxon>Nitrosomonas</taxon>
    </lineage>
</organism>
<evidence type="ECO:0000256" key="4">
    <source>
        <dbReference type="ARBA" id="ARBA00022741"/>
    </source>
</evidence>
<dbReference type="GO" id="GO:0009117">
    <property type="term" value="P:nucleotide metabolic process"/>
    <property type="evidence" value="ECO:0007669"/>
    <property type="project" value="UniProtKB-KW"/>
</dbReference>
<dbReference type="Gene3D" id="3.90.950.10">
    <property type="match status" value="1"/>
</dbReference>
<accession>A0A1H2ZM79</accession>
<keyword evidence="5 10" id="KW-0378">Hydrolase</keyword>
<evidence type="ECO:0000313" key="12">
    <source>
        <dbReference type="EMBL" id="SDX18461.1"/>
    </source>
</evidence>
<reference evidence="12 13" key="1">
    <citation type="submission" date="2016-10" db="EMBL/GenBank/DDBJ databases">
        <authorList>
            <person name="de Groot N.N."/>
        </authorList>
    </citation>
    <scope>NUCLEOTIDE SEQUENCE [LARGE SCALE GENOMIC DNA]</scope>
    <source>
        <strain evidence="12 13">Nm110</strain>
    </source>
</reference>
<evidence type="ECO:0000256" key="11">
    <source>
        <dbReference type="RuleBase" id="RU003781"/>
    </source>
</evidence>
<feature type="binding site" evidence="10">
    <location>
        <begin position="152"/>
        <end position="155"/>
    </location>
    <ligand>
        <name>substrate</name>
    </ligand>
</feature>
<keyword evidence="4 10" id="KW-0547">Nucleotide-binding</keyword>
<feature type="binding site" evidence="10">
    <location>
        <position position="69"/>
    </location>
    <ligand>
        <name>Mg(2+)</name>
        <dbReference type="ChEBI" id="CHEBI:18420"/>
    </ligand>
</feature>
<dbReference type="GO" id="GO:0036220">
    <property type="term" value="F:ITP diphosphatase activity"/>
    <property type="evidence" value="ECO:0007669"/>
    <property type="project" value="UniProtKB-UniRule"/>
</dbReference>
<feature type="binding site" evidence="10">
    <location>
        <begin position="8"/>
        <end position="13"/>
    </location>
    <ligand>
        <name>substrate</name>
    </ligand>
</feature>
<feature type="binding site" evidence="10">
    <location>
        <begin position="180"/>
        <end position="181"/>
    </location>
    <ligand>
        <name>substrate</name>
    </ligand>
</feature>
<comment type="catalytic activity">
    <reaction evidence="8 10">
        <text>dITP + H2O = dIMP + diphosphate + H(+)</text>
        <dbReference type="Rhea" id="RHEA:28342"/>
        <dbReference type="ChEBI" id="CHEBI:15377"/>
        <dbReference type="ChEBI" id="CHEBI:15378"/>
        <dbReference type="ChEBI" id="CHEBI:33019"/>
        <dbReference type="ChEBI" id="CHEBI:61194"/>
        <dbReference type="ChEBI" id="CHEBI:61382"/>
        <dbReference type="EC" id="3.6.1.66"/>
    </reaction>
</comment>
<dbReference type="GO" id="GO:0000166">
    <property type="term" value="F:nucleotide binding"/>
    <property type="evidence" value="ECO:0007669"/>
    <property type="project" value="UniProtKB-KW"/>
</dbReference>
<feature type="active site" description="Proton acceptor" evidence="10">
    <location>
        <position position="69"/>
    </location>
</feature>
<dbReference type="PANTHER" id="PTHR11067:SF9">
    <property type="entry name" value="INOSINE TRIPHOSPHATE PYROPHOSPHATASE"/>
    <property type="match status" value="1"/>
</dbReference>
<dbReference type="EMBL" id="FNNH01000083">
    <property type="protein sequence ID" value="SDX18461.1"/>
    <property type="molecule type" value="Genomic_DNA"/>
</dbReference>
<dbReference type="GO" id="GO:0036222">
    <property type="term" value="F:XTP diphosphatase activity"/>
    <property type="evidence" value="ECO:0007669"/>
    <property type="project" value="UniProtKB-UniRule"/>
</dbReference>
<dbReference type="SUPFAM" id="SSF52972">
    <property type="entry name" value="ITPase-like"/>
    <property type="match status" value="1"/>
</dbReference>
<dbReference type="GO" id="GO:0017111">
    <property type="term" value="F:ribonucleoside triphosphate phosphatase activity"/>
    <property type="evidence" value="ECO:0007669"/>
    <property type="project" value="InterPro"/>
</dbReference>
<evidence type="ECO:0000256" key="10">
    <source>
        <dbReference type="HAMAP-Rule" id="MF_01405"/>
    </source>
</evidence>
<dbReference type="EC" id="3.6.1.66" evidence="10"/>